<dbReference type="EMBL" id="AAKXPG010000005">
    <property type="protein sequence ID" value="ECW7868687.1"/>
    <property type="molecule type" value="Genomic_DNA"/>
</dbReference>
<evidence type="ECO:0000313" key="18">
    <source>
        <dbReference type="EMBL" id="ECW7868687.1"/>
    </source>
</evidence>
<comment type="function">
    <text evidence="10">Catalyzes the synthesis of cyclic-di-GMP (c-di-GMP) via the condensation of 2 GTP molecules. Cyclic-di-GMP is a second messenger which controls cell surface-associated traits in bacteria. Involved in the regulation of cellulose production.</text>
</comment>
<dbReference type="Pfam" id="PF00990">
    <property type="entry name" value="GGDEF"/>
    <property type="match status" value="1"/>
</dbReference>
<evidence type="ECO:0000256" key="8">
    <source>
        <dbReference type="ARBA" id="ARBA00031311"/>
    </source>
</evidence>
<evidence type="ECO:0000256" key="3">
    <source>
        <dbReference type="ARBA" id="ARBA00005186"/>
    </source>
</evidence>
<dbReference type="CDD" id="cd01949">
    <property type="entry name" value="GGDEF"/>
    <property type="match status" value="1"/>
</dbReference>
<keyword evidence="12" id="KW-1133">Transmembrane helix</keyword>
<evidence type="ECO:0000256" key="7">
    <source>
        <dbReference type="ARBA" id="ARBA00023134"/>
    </source>
</evidence>
<proteinExistence type="predicted"/>
<dbReference type="GO" id="GO:0005525">
    <property type="term" value="F:GTP binding"/>
    <property type="evidence" value="ECO:0007669"/>
    <property type="project" value="UniProtKB-KW"/>
</dbReference>
<comment type="cofactor">
    <cofactor evidence="1">
        <name>Mg(2+)</name>
        <dbReference type="ChEBI" id="CHEBI:18420"/>
    </cofactor>
</comment>
<dbReference type="AlphaFoldDB" id="A0A3R0MRU9"/>
<accession>A0A3R0MRU9</accession>
<evidence type="ECO:0000256" key="5">
    <source>
        <dbReference type="ARBA" id="ARBA00012528"/>
    </source>
</evidence>
<dbReference type="EMBL" id="AAHZXX010000041">
    <property type="protein sequence ID" value="ECC0690810.1"/>
    <property type="molecule type" value="Genomic_DNA"/>
</dbReference>
<dbReference type="EC" id="2.7.7.65" evidence="5"/>
<keyword evidence="6" id="KW-0135">Cellulose biosynthesis</keyword>
<dbReference type="EMBL" id="AAIIMV010000044">
    <property type="protein sequence ID" value="ECE6040112.1"/>
    <property type="molecule type" value="Genomic_DNA"/>
</dbReference>
<feature type="domain" description="GGDEF" evidence="13">
    <location>
        <begin position="244"/>
        <end position="379"/>
    </location>
</feature>
<comment type="pathway">
    <text evidence="2">Purine metabolism; 3',5'-cyclic di-GMP biosynthesis.</text>
</comment>
<keyword evidence="12" id="KW-0472">Membrane</keyword>
<dbReference type="Gene3D" id="3.30.70.270">
    <property type="match status" value="1"/>
</dbReference>
<dbReference type="SUPFAM" id="SSF55073">
    <property type="entry name" value="Nucleotide cyclase"/>
    <property type="match status" value="1"/>
</dbReference>
<organism evidence="15">
    <name type="scientific">Salmonella enterica I</name>
    <dbReference type="NCBI Taxonomy" id="59201"/>
    <lineage>
        <taxon>Bacteria</taxon>
        <taxon>Pseudomonadati</taxon>
        <taxon>Pseudomonadota</taxon>
        <taxon>Gammaproteobacteria</taxon>
        <taxon>Enterobacterales</taxon>
        <taxon>Enterobacteriaceae</taxon>
        <taxon>Salmonella</taxon>
    </lineage>
</organism>
<dbReference type="PROSITE" id="PS50887">
    <property type="entry name" value="GGDEF"/>
    <property type="match status" value="1"/>
</dbReference>
<feature type="transmembrane region" description="Helical" evidence="12">
    <location>
        <begin position="99"/>
        <end position="121"/>
    </location>
</feature>
<evidence type="ECO:0000313" key="15">
    <source>
        <dbReference type="EMBL" id="ECE6040112.1"/>
    </source>
</evidence>
<protein>
    <recommendedName>
        <fullName evidence="11">Probable diguanylate cyclase DgcQ</fullName>
        <ecNumber evidence="5">2.7.7.65</ecNumber>
    </recommendedName>
    <alternativeName>
        <fullName evidence="8">Cellulose synthesis regulatory protein</fullName>
    </alternativeName>
</protein>
<evidence type="ECO:0000259" key="13">
    <source>
        <dbReference type="PROSITE" id="PS50887"/>
    </source>
</evidence>
<dbReference type="EMBL" id="AAJERZ010000039">
    <property type="protein sequence ID" value="ECL0497254.1"/>
    <property type="molecule type" value="Genomic_DNA"/>
</dbReference>
<keyword evidence="7" id="KW-0547">Nucleotide-binding</keyword>
<feature type="transmembrane region" description="Helical" evidence="12">
    <location>
        <begin position="173"/>
        <end position="193"/>
    </location>
</feature>
<dbReference type="InterPro" id="IPR000160">
    <property type="entry name" value="GGDEF_dom"/>
</dbReference>
<evidence type="ECO:0000256" key="2">
    <source>
        <dbReference type="ARBA" id="ARBA00004665"/>
    </source>
</evidence>
<dbReference type="InterPro" id="IPR043128">
    <property type="entry name" value="Rev_trsase/Diguanyl_cyclase"/>
</dbReference>
<dbReference type="InterPro" id="IPR033444">
    <property type="entry name" value="MASE5"/>
</dbReference>
<feature type="transmembrane region" description="Helical" evidence="12">
    <location>
        <begin position="149"/>
        <end position="167"/>
    </location>
</feature>
<comment type="caution">
    <text evidence="15">The sequence shown here is derived from an EMBL/GenBank/DDBJ whole genome shotgun (WGS) entry which is preliminary data.</text>
</comment>
<comment type="pathway">
    <text evidence="3">Glycan metabolism; bacterial cellulose biosynthesis.</text>
</comment>
<dbReference type="NCBIfam" id="TIGR00254">
    <property type="entry name" value="GGDEF"/>
    <property type="match status" value="1"/>
</dbReference>
<dbReference type="GO" id="GO:0005886">
    <property type="term" value="C:plasma membrane"/>
    <property type="evidence" value="ECO:0007669"/>
    <property type="project" value="TreeGrafter"/>
</dbReference>
<name>A0A3R0MRU9_SALET</name>
<dbReference type="InterPro" id="IPR050469">
    <property type="entry name" value="Diguanylate_Cyclase"/>
</dbReference>
<dbReference type="SMART" id="SM00267">
    <property type="entry name" value="GGDEF"/>
    <property type="match status" value="1"/>
</dbReference>
<dbReference type="Pfam" id="PF17178">
    <property type="entry name" value="MASE5"/>
    <property type="match status" value="1"/>
</dbReference>
<evidence type="ECO:0000256" key="4">
    <source>
        <dbReference type="ARBA" id="ARBA00011738"/>
    </source>
</evidence>
<comment type="catalytic activity">
    <reaction evidence="9">
        <text>2 GTP = 3',3'-c-di-GMP + 2 diphosphate</text>
        <dbReference type="Rhea" id="RHEA:24898"/>
        <dbReference type="ChEBI" id="CHEBI:33019"/>
        <dbReference type="ChEBI" id="CHEBI:37565"/>
        <dbReference type="ChEBI" id="CHEBI:58805"/>
        <dbReference type="EC" id="2.7.7.65"/>
    </reaction>
</comment>
<keyword evidence="12" id="KW-0812">Transmembrane</keyword>
<evidence type="ECO:0000256" key="12">
    <source>
        <dbReference type="SAM" id="Phobius"/>
    </source>
</evidence>
<dbReference type="GO" id="GO:0043709">
    <property type="term" value="P:cell adhesion involved in single-species biofilm formation"/>
    <property type="evidence" value="ECO:0007669"/>
    <property type="project" value="TreeGrafter"/>
</dbReference>
<dbReference type="PANTHER" id="PTHR45138">
    <property type="entry name" value="REGULATORY COMPONENTS OF SENSORY TRANSDUCTION SYSTEM"/>
    <property type="match status" value="1"/>
</dbReference>
<evidence type="ECO:0000313" key="14">
    <source>
        <dbReference type="EMBL" id="ECC0690810.1"/>
    </source>
</evidence>
<evidence type="ECO:0000256" key="11">
    <source>
        <dbReference type="ARBA" id="ARBA00073614"/>
    </source>
</evidence>
<dbReference type="InterPro" id="IPR029787">
    <property type="entry name" value="Nucleotide_cyclase"/>
</dbReference>
<dbReference type="GO" id="GO:0052621">
    <property type="term" value="F:diguanylate cyclase activity"/>
    <property type="evidence" value="ECO:0007669"/>
    <property type="project" value="UniProtKB-EC"/>
</dbReference>
<feature type="transmembrane region" description="Helical" evidence="12">
    <location>
        <begin position="33"/>
        <end position="54"/>
    </location>
</feature>
<dbReference type="RefSeq" id="WP_024146760.1">
    <property type="nucleotide sequence ID" value="NZ_JBFBPE010000001.1"/>
</dbReference>
<sequence>MGQDSDDRRRTSSAGRIWQDHKDMVTQALRVSIPWFTFVNISFALIILFRHILISDFDKSISAQTGILPLIDDIMGSIIVFSFLILLFIYRLPARFTPLCLVMLLILSLMWSYCSYCFIVWWQLPFAWPLSVILMLTALAALYYHLPALLLFIVPLWLTALLASVQLNQYVNIRFLLVWLTLTAILIYGRFILQRWFDEAWLRYQENRMLIARLDVMAHQDALTGTANRRSMESFLEDALRQTEPFVLIMLDVDYFKNYNDHYGHQAGDACLAKVAGVMKRSVRTPADLVARYGGEEFVVVLPSSSLNEAALVAERIQTNLRETAMPHAASAVSETVTVSMGITLSTAGDTVTGIIARADEALYRAKQQGRNRWVKLNPLPGV</sequence>
<evidence type="ECO:0000256" key="10">
    <source>
        <dbReference type="ARBA" id="ARBA00045634"/>
    </source>
</evidence>
<dbReference type="GO" id="GO:1902201">
    <property type="term" value="P:negative regulation of bacterial-type flagellum-dependent cell motility"/>
    <property type="evidence" value="ECO:0007669"/>
    <property type="project" value="TreeGrafter"/>
</dbReference>
<evidence type="ECO:0000313" key="17">
    <source>
        <dbReference type="EMBL" id="ECL0497254.1"/>
    </source>
</evidence>
<evidence type="ECO:0000256" key="1">
    <source>
        <dbReference type="ARBA" id="ARBA00001946"/>
    </source>
</evidence>
<dbReference type="GO" id="GO:0030244">
    <property type="term" value="P:cellulose biosynthetic process"/>
    <property type="evidence" value="ECO:0007669"/>
    <property type="project" value="UniProtKB-KW"/>
</dbReference>
<dbReference type="PANTHER" id="PTHR45138:SF9">
    <property type="entry name" value="DIGUANYLATE CYCLASE DGCM-RELATED"/>
    <property type="match status" value="1"/>
</dbReference>
<keyword evidence="7" id="KW-0342">GTP-binding</keyword>
<dbReference type="FunFam" id="3.30.70.270:FF:000001">
    <property type="entry name" value="Diguanylate cyclase domain protein"/>
    <property type="match status" value="1"/>
</dbReference>
<gene>
    <name evidence="15" type="ORF">DNU30_22135</name>
    <name evidence="16" type="ORF">EWD86_03885</name>
    <name evidence="18" type="ORF">F3550_07175</name>
    <name evidence="17" type="ORF">FKN96_21145</name>
    <name evidence="14" type="ORF">FMV10_21105</name>
</gene>
<comment type="subunit">
    <text evidence="4">Homodimer.</text>
</comment>
<evidence type="ECO:0000256" key="6">
    <source>
        <dbReference type="ARBA" id="ARBA00022916"/>
    </source>
</evidence>
<feature type="transmembrane region" description="Helical" evidence="12">
    <location>
        <begin position="74"/>
        <end position="92"/>
    </location>
</feature>
<dbReference type="EMBL" id="AAIWBE010000004">
    <property type="protein sequence ID" value="ECI7263103.1"/>
    <property type="molecule type" value="Genomic_DNA"/>
</dbReference>
<evidence type="ECO:0000256" key="9">
    <source>
        <dbReference type="ARBA" id="ARBA00034247"/>
    </source>
</evidence>
<evidence type="ECO:0000313" key="16">
    <source>
        <dbReference type="EMBL" id="ECI7263103.1"/>
    </source>
</evidence>
<reference evidence="15" key="1">
    <citation type="submission" date="2018-06" db="EMBL/GenBank/DDBJ databases">
        <authorList>
            <person name="Ashton P.M."/>
            <person name="Dallman T."/>
            <person name="Nair S."/>
            <person name="De Pinna E."/>
            <person name="Peters T."/>
            <person name="Grant K."/>
        </authorList>
    </citation>
    <scope>NUCLEOTIDE SEQUENCE</scope>
    <source>
        <strain evidence="15">127525</strain>
        <strain evidence="16">677129</strain>
        <strain evidence="17">762338</strain>
        <strain evidence="14">769168</strain>
        <strain evidence="18">804450</strain>
    </source>
</reference>